<dbReference type="Proteomes" id="UP000005933">
    <property type="component" value="Unassembled WGS sequence"/>
</dbReference>
<sequence length="70" mass="8342">MTYRTAWRLPGPYGNGRTNEITQPRLPHPRHLRLSQHSVTFIRSRRLRRRPKTLAYQGSKRSAISRRCSR</sequence>
<protein>
    <submittedName>
        <fullName evidence="2">Uncharacterized protein</fullName>
    </submittedName>
</protein>
<organism evidence="2 3">
    <name type="scientific">Ralstonia solanacearum (strain UW551)</name>
    <dbReference type="NCBI Taxonomy" id="342110"/>
    <lineage>
        <taxon>Bacteria</taxon>
        <taxon>Pseudomonadati</taxon>
        <taxon>Pseudomonadota</taxon>
        <taxon>Betaproteobacteria</taxon>
        <taxon>Burkholderiales</taxon>
        <taxon>Burkholderiaceae</taxon>
        <taxon>Ralstonia</taxon>
        <taxon>Ralstonia solanacearum species complex</taxon>
    </lineage>
</organism>
<dbReference type="AlphaFoldDB" id="A0AB33VHH5"/>
<reference evidence="2 3" key="1">
    <citation type="journal article" date="2006" name="Mol. Plant Microbe Interact.">
        <title>Identification of open reading frames unique to a select agent: Ralstonia solanacearum race 3 biovar 2.</title>
        <authorList>
            <person name="Gabriel D.W."/>
            <person name="Allen C."/>
            <person name="Schell M."/>
            <person name="Denny T.P."/>
            <person name="Greenberg J.T."/>
            <person name="Duan Y.P."/>
            <person name="Flores-Cruz Z."/>
            <person name="Huang Q."/>
            <person name="Clifford J.M."/>
            <person name="Presting G."/>
            <person name="Gonzalez E.T."/>
            <person name="Reddy J."/>
            <person name="Elphinstone J."/>
            <person name="Swanson J."/>
            <person name="Yao J."/>
            <person name="Mulholland V."/>
            <person name="Liu L."/>
            <person name="Farmerie W."/>
            <person name="Patnaikuni M."/>
            <person name="Balogh B."/>
            <person name="Norman D."/>
            <person name="Alvarez A."/>
            <person name="Castillo J.A."/>
            <person name="Jones J."/>
            <person name="Saddler G."/>
            <person name="Walunas T."/>
            <person name="Zhukov A."/>
            <person name="Mikhailova N."/>
        </authorList>
    </citation>
    <scope>NUCLEOTIDE SEQUENCE [LARGE SCALE GENOMIC DNA]</scope>
    <source>
        <strain evidence="2 3">UW551</strain>
    </source>
</reference>
<evidence type="ECO:0000313" key="3">
    <source>
        <dbReference type="Proteomes" id="UP000005933"/>
    </source>
</evidence>
<dbReference type="EMBL" id="AAKL01000006">
    <property type="protein sequence ID" value="EAP74215.1"/>
    <property type="molecule type" value="Genomic_DNA"/>
</dbReference>
<name>A0AB33VHH5_RALSU</name>
<accession>A0AB33VHH5</accession>
<proteinExistence type="predicted"/>
<evidence type="ECO:0000256" key="1">
    <source>
        <dbReference type="SAM" id="MobiDB-lite"/>
    </source>
</evidence>
<evidence type="ECO:0000313" key="2">
    <source>
        <dbReference type="EMBL" id="EAP74215.1"/>
    </source>
</evidence>
<gene>
    <name evidence="2" type="ORF">RRSL_03934</name>
</gene>
<comment type="caution">
    <text evidence="2">The sequence shown here is derived from an EMBL/GenBank/DDBJ whole genome shotgun (WGS) entry which is preliminary data.</text>
</comment>
<feature type="region of interest" description="Disordered" evidence="1">
    <location>
        <begin position="50"/>
        <end position="70"/>
    </location>
</feature>